<dbReference type="PANTHER" id="PTHR47531:SF3">
    <property type="entry name" value="TRANSCRIPTION FACTOR C2H2 FAMILY-RELATED"/>
    <property type="match status" value="1"/>
</dbReference>
<dbReference type="EnsemblPlants" id="AET03473">
    <property type="protein sequence ID" value="AET03473"/>
    <property type="gene ID" value="MTR_8g072020"/>
</dbReference>
<dbReference type="InterPro" id="IPR013083">
    <property type="entry name" value="Znf_RING/FYVE/PHD"/>
</dbReference>
<dbReference type="Pfam" id="PF13639">
    <property type="entry name" value="zf-RING_2"/>
    <property type="match status" value="1"/>
</dbReference>
<dbReference type="PANTHER" id="PTHR47531">
    <property type="entry name" value="RING/U-BOX SUPERFAMILY PROTEIN"/>
    <property type="match status" value="1"/>
</dbReference>
<reference evidence="4 7" key="2">
    <citation type="journal article" date="2014" name="BMC Genomics">
        <title>An improved genome release (version Mt4.0) for the model legume Medicago truncatula.</title>
        <authorList>
            <person name="Tang H."/>
            <person name="Krishnakumar V."/>
            <person name="Bidwell S."/>
            <person name="Rosen B."/>
            <person name="Chan A."/>
            <person name="Zhou S."/>
            <person name="Gentzbittel L."/>
            <person name="Childs K.L."/>
            <person name="Yandell M."/>
            <person name="Gundlach H."/>
            <person name="Mayer K.F."/>
            <person name="Schwartz D.C."/>
            <person name="Town C.D."/>
        </authorList>
    </citation>
    <scope>GENOME REANNOTATION</scope>
    <source>
        <strain evidence="6 7">cv. Jemalong A17</strain>
    </source>
</reference>
<evidence type="ECO:0000256" key="2">
    <source>
        <dbReference type="SAM" id="MobiDB-lite"/>
    </source>
</evidence>
<evidence type="ECO:0000313" key="5">
    <source>
        <dbReference type="EMBL" id="RHN41779.1"/>
    </source>
</evidence>
<dbReference type="InterPro" id="IPR001841">
    <property type="entry name" value="Znf_RING"/>
</dbReference>
<organism evidence="4 7">
    <name type="scientific">Medicago truncatula</name>
    <name type="common">Barrel medic</name>
    <name type="synonym">Medicago tribuloides</name>
    <dbReference type="NCBI Taxonomy" id="3880"/>
    <lineage>
        <taxon>Eukaryota</taxon>
        <taxon>Viridiplantae</taxon>
        <taxon>Streptophyta</taxon>
        <taxon>Embryophyta</taxon>
        <taxon>Tracheophyta</taxon>
        <taxon>Spermatophyta</taxon>
        <taxon>Magnoliopsida</taxon>
        <taxon>eudicotyledons</taxon>
        <taxon>Gunneridae</taxon>
        <taxon>Pentapetalae</taxon>
        <taxon>rosids</taxon>
        <taxon>fabids</taxon>
        <taxon>Fabales</taxon>
        <taxon>Fabaceae</taxon>
        <taxon>Papilionoideae</taxon>
        <taxon>50 kb inversion clade</taxon>
        <taxon>NPAAA clade</taxon>
        <taxon>Hologalegina</taxon>
        <taxon>IRL clade</taxon>
        <taxon>Trifolieae</taxon>
        <taxon>Medicago</taxon>
    </lineage>
</organism>
<feature type="compositionally biased region" description="Polar residues" evidence="2">
    <location>
        <begin position="41"/>
        <end position="55"/>
    </location>
</feature>
<reference evidence="4 7" key="1">
    <citation type="journal article" date="2011" name="Nature">
        <title>The Medicago genome provides insight into the evolution of rhizobial symbioses.</title>
        <authorList>
            <person name="Young N.D."/>
            <person name="Debelle F."/>
            <person name="Oldroyd G.E."/>
            <person name="Geurts R."/>
            <person name="Cannon S.B."/>
            <person name="Udvardi M.K."/>
            <person name="Benedito V.A."/>
            <person name="Mayer K.F."/>
            <person name="Gouzy J."/>
            <person name="Schoof H."/>
            <person name="Van de Peer Y."/>
            <person name="Proost S."/>
            <person name="Cook D.R."/>
            <person name="Meyers B.C."/>
            <person name="Spannagl M."/>
            <person name="Cheung F."/>
            <person name="De Mita S."/>
            <person name="Krishnakumar V."/>
            <person name="Gundlach H."/>
            <person name="Zhou S."/>
            <person name="Mudge J."/>
            <person name="Bharti A.K."/>
            <person name="Murray J.D."/>
            <person name="Naoumkina M.A."/>
            <person name="Rosen B."/>
            <person name="Silverstein K.A."/>
            <person name="Tang H."/>
            <person name="Rombauts S."/>
            <person name="Zhao P.X."/>
            <person name="Zhou P."/>
            <person name="Barbe V."/>
            <person name="Bardou P."/>
            <person name="Bechner M."/>
            <person name="Bellec A."/>
            <person name="Berger A."/>
            <person name="Berges H."/>
            <person name="Bidwell S."/>
            <person name="Bisseling T."/>
            <person name="Choisne N."/>
            <person name="Couloux A."/>
            <person name="Denny R."/>
            <person name="Deshpande S."/>
            <person name="Dai X."/>
            <person name="Doyle J.J."/>
            <person name="Dudez A.M."/>
            <person name="Farmer A.D."/>
            <person name="Fouteau S."/>
            <person name="Franken C."/>
            <person name="Gibelin C."/>
            <person name="Gish J."/>
            <person name="Goldstein S."/>
            <person name="Gonzalez A.J."/>
            <person name="Green P.J."/>
            <person name="Hallab A."/>
            <person name="Hartog M."/>
            <person name="Hua A."/>
            <person name="Humphray S.J."/>
            <person name="Jeong D.H."/>
            <person name="Jing Y."/>
            <person name="Jocker A."/>
            <person name="Kenton S.M."/>
            <person name="Kim D.J."/>
            <person name="Klee K."/>
            <person name="Lai H."/>
            <person name="Lang C."/>
            <person name="Lin S."/>
            <person name="Macmil S.L."/>
            <person name="Magdelenat G."/>
            <person name="Matthews L."/>
            <person name="McCorrison J."/>
            <person name="Monaghan E.L."/>
            <person name="Mun J.H."/>
            <person name="Najar F.Z."/>
            <person name="Nicholson C."/>
            <person name="Noirot C."/>
            <person name="O'Bleness M."/>
            <person name="Paule C.R."/>
            <person name="Poulain J."/>
            <person name="Prion F."/>
            <person name="Qin B."/>
            <person name="Qu C."/>
            <person name="Retzel E.F."/>
            <person name="Riddle C."/>
            <person name="Sallet E."/>
            <person name="Samain S."/>
            <person name="Samson N."/>
            <person name="Sanders I."/>
            <person name="Saurat O."/>
            <person name="Scarpelli C."/>
            <person name="Schiex T."/>
            <person name="Segurens B."/>
            <person name="Severin A.J."/>
            <person name="Sherrier D.J."/>
            <person name="Shi R."/>
            <person name="Sims S."/>
            <person name="Singer S.R."/>
            <person name="Sinharoy S."/>
            <person name="Sterck L."/>
            <person name="Viollet A."/>
            <person name="Wang B.B."/>
            <person name="Wang K."/>
            <person name="Wang M."/>
            <person name="Wang X."/>
            <person name="Warfsmann J."/>
            <person name="Weissenbach J."/>
            <person name="White D.D."/>
            <person name="White J.D."/>
            <person name="Wiley G.B."/>
            <person name="Wincker P."/>
            <person name="Xing Y."/>
            <person name="Yang L."/>
            <person name="Yao Z."/>
            <person name="Ying F."/>
            <person name="Zhai J."/>
            <person name="Zhou L."/>
            <person name="Zuber A."/>
            <person name="Denarie J."/>
            <person name="Dixon R.A."/>
            <person name="May G.D."/>
            <person name="Schwartz D.C."/>
            <person name="Rogers J."/>
            <person name="Quetier F."/>
            <person name="Town C.D."/>
            <person name="Roe B.A."/>
        </authorList>
    </citation>
    <scope>NUCLEOTIDE SEQUENCE [LARGE SCALE GENOMIC DNA]</scope>
    <source>
        <strain evidence="4">A17</strain>
        <strain evidence="6 7">cv. Jemalong A17</strain>
    </source>
</reference>
<dbReference type="OrthoDB" id="8062037at2759"/>
<dbReference type="Gene3D" id="3.30.40.10">
    <property type="entry name" value="Zinc/RING finger domain, C3HC4 (zinc finger)"/>
    <property type="match status" value="1"/>
</dbReference>
<evidence type="ECO:0000313" key="6">
    <source>
        <dbReference type="EnsemblPlants" id="AET03473"/>
    </source>
</evidence>
<protein>
    <submittedName>
        <fullName evidence="5">Putative transcription factor C2H2 family</fullName>
    </submittedName>
    <submittedName>
        <fullName evidence="4">Zinc finger, C3HC4 type (RING finger) protein</fullName>
    </submittedName>
</protein>
<dbReference type="EMBL" id="PSQE01000008">
    <property type="protein sequence ID" value="RHN41779.1"/>
    <property type="molecule type" value="Genomic_DNA"/>
</dbReference>
<dbReference type="Proteomes" id="UP000002051">
    <property type="component" value="Chromosome 8"/>
</dbReference>
<dbReference type="PROSITE" id="PS50089">
    <property type="entry name" value="ZF_RING_2"/>
    <property type="match status" value="1"/>
</dbReference>
<dbReference type="KEGG" id="mtr:11424625"/>
<dbReference type="SMART" id="SM00184">
    <property type="entry name" value="RING"/>
    <property type="match status" value="1"/>
</dbReference>
<sequence>MGSNSSKATRKSSSKGLKGFHSSCLGTCSGSHDSDNEEQNKVNGNDVTYADNGNLSDRDEVKAGYSDNTRSSVHASSTNLLNPTSRFLSQFGITPGNQSSRFSIFTGSRSSRPCPVSSTRLSIFGNDVERNLHPGPCSSLTNINETTRCHEDTAINFRSNASGSGLPCIGGIGARDELEINLFSPRIQTETEHTKTRHLDQRNGTREQVEENVRFSRTLSVGRLRDRVLRRSTLSDVTFFPLQQERELRDDIQNTLRQTLEADSRVSPSDHSAYSCSTSRYPQSSMSNSMFSNQNYDVETSQLREGRYQDLLEHRSNFLERRRRIRSQVRSLQRLGSRRENQSAHERSCILSGQHRSARCMCRFRNRDTNSNDDTGTRASISRVVVLAEALFEVLDEIHQQSVVLSSHPSVSSIGSVPAPINVVESLPVKLYEKFHKHQEDATQCYICLVEYNDGDSVRVLPCNHEFHRTCIDKWLKEIHRVCPLCRGNICISNSPPTRNFSE</sequence>
<evidence type="ECO:0000313" key="4">
    <source>
        <dbReference type="EMBL" id="AET03473.2"/>
    </source>
</evidence>
<accession>G7L756</accession>
<dbReference type="Proteomes" id="UP000265566">
    <property type="component" value="Chromosome 8"/>
</dbReference>
<name>G7L756_MEDTR</name>
<dbReference type="FunFam" id="3.30.40.10:FF:000388">
    <property type="entry name" value="Putative RING zinc finger domain superfamily protein"/>
    <property type="match status" value="1"/>
</dbReference>
<reference evidence="6" key="3">
    <citation type="submission" date="2015-04" db="UniProtKB">
        <authorList>
            <consortium name="EnsemblPlants"/>
        </authorList>
    </citation>
    <scope>IDENTIFICATION</scope>
    <source>
        <strain evidence="6">cv. Jemalong A17</strain>
    </source>
</reference>
<gene>
    <name evidence="6" type="primary">11424625</name>
    <name evidence="4" type="ordered locus">MTR_8g072020</name>
    <name evidence="5" type="ORF">MtrunA17_Chr8g0369691</name>
</gene>
<evidence type="ECO:0000313" key="7">
    <source>
        <dbReference type="Proteomes" id="UP000002051"/>
    </source>
</evidence>
<keyword evidence="7" id="KW-1185">Reference proteome</keyword>
<dbReference type="Gramene" id="rna48138">
    <property type="protein sequence ID" value="RHN41779.1"/>
    <property type="gene ID" value="gene48138"/>
</dbReference>
<accession>A0A0C3Y2I0</accession>
<evidence type="ECO:0000256" key="1">
    <source>
        <dbReference type="PROSITE-ProRule" id="PRU00175"/>
    </source>
</evidence>
<dbReference type="ExpressionAtlas" id="G7L756">
    <property type="expression patterns" value="differential"/>
</dbReference>
<keyword evidence="1" id="KW-0862">Zinc</keyword>
<evidence type="ECO:0000259" key="3">
    <source>
        <dbReference type="PROSITE" id="PS50089"/>
    </source>
</evidence>
<reference evidence="8" key="4">
    <citation type="journal article" date="2018" name="Nat. Plants">
        <title>Whole-genome landscape of Medicago truncatula symbiotic genes.</title>
        <authorList>
            <person name="Pecrix Y."/>
            <person name="Staton S.E."/>
            <person name="Sallet E."/>
            <person name="Lelandais-Briere C."/>
            <person name="Moreau S."/>
            <person name="Carrere S."/>
            <person name="Blein T."/>
            <person name="Jardinaud M.F."/>
            <person name="Latrasse D."/>
            <person name="Zouine M."/>
            <person name="Zahm M."/>
            <person name="Kreplak J."/>
            <person name="Mayjonade B."/>
            <person name="Satge C."/>
            <person name="Perez M."/>
            <person name="Cauet S."/>
            <person name="Marande W."/>
            <person name="Chantry-Darmon C."/>
            <person name="Lopez-Roques C."/>
            <person name="Bouchez O."/>
            <person name="Berard A."/>
            <person name="Debelle F."/>
            <person name="Munos S."/>
            <person name="Bendahmane A."/>
            <person name="Berges H."/>
            <person name="Niebel A."/>
            <person name="Buitink J."/>
            <person name="Frugier F."/>
            <person name="Benhamed M."/>
            <person name="Crespi M."/>
            <person name="Gouzy J."/>
            <person name="Gamas P."/>
        </authorList>
    </citation>
    <scope>NUCLEOTIDE SEQUENCE [LARGE SCALE GENOMIC DNA]</scope>
    <source>
        <strain evidence="8">cv. Jemalong A17</strain>
    </source>
</reference>
<feature type="compositionally biased region" description="Polar residues" evidence="2">
    <location>
        <begin position="66"/>
        <end position="77"/>
    </location>
</feature>
<keyword evidence="1" id="KW-0863">Zinc-finger</keyword>
<dbReference type="SUPFAM" id="SSF57850">
    <property type="entry name" value="RING/U-box"/>
    <property type="match status" value="1"/>
</dbReference>
<evidence type="ECO:0000313" key="8">
    <source>
        <dbReference type="Proteomes" id="UP000265566"/>
    </source>
</evidence>
<dbReference type="eggNOG" id="KOG0800">
    <property type="taxonomic scope" value="Eukaryota"/>
</dbReference>
<feature type="region of interest" description="Disordered" evidence="2">
    <location>
        <begin position="1"/>
        <end position="77"/>
    </location>
</feature>
<proteinExistence type="predicted"/>
<reference evidence="5" key="5">
    <citation type="journal article" date="2018" name="Nat. Plants">
        <title>Whole-genome landscape of Medicago truncatula symbiotic genes.</title>
        <authorList>
            <person name="Pecrix Y."/>
            <person name="Gamas P."/>
            <person name="Carrere S."/>
        </authorList>
    </citation>
    <scope>NUCLEOTIDE SEQUENCE</scope>
    <source>
        <tissue evidence="5">Leaves</tissue>
    </source>
</reference>
<keyword evidence="1" id="KW-0479">Metal-binding</keyword>
<dbReference type="AlphaFoldDB" id="G7L756"/>
<feature type="domain" description="RING-type" evidence="3">
    <location>
        <begin position="445"/>
        <end position="487"/>
    </location>
</feature>
<dbReference type="EMBL" id="CM001224">
    <property type="protein sequence ID" value="AET03473.2"/>
    <property type="molecule type" value="Genomic_DNA"/>
</dbReference>
<dbReference type="GO" id="GO:0008270">
    <property type="term" value="F:zinc ion binding"/>
    <property type="evidence" value="ECO:0007669"/>
    <property type="project" value="UniProtKB-KW"/>
</dbReference>
<feature type="compositionally biased region" description="Polar residues" evidence="2">
    <location>
        <begin position="266"/>
        <end position="282"/>
    </location>
</feature>
<dbReference type="PaxDb" id="3880-AET03473"/>
<feature type="region of interest" description="Disordered" evidence="2">
    <location>
        <begin position="261"/>
        <end position="289"/>
    </location>
</feature>